<dbReference type="InterPro" id="IPR033121">
    <property type="entry name" value="PEPTIDASE_A1"/>
</dbReference>
<dbReference type="PROSITE" id="PS51767">
    <property type="entry name" value="PEPTIDASE_A1"/>
    <property type="match status" value="1"/>
</dbReference>
<dbReference type="SUPFAM" id="SSF50630">
    <property type="entry name" value="Acid proteases"/>
    <property type="match status" value="1"/>
</dbReference>
<dbReference type="GO" id="GO:0004190">
    <property type="term" value="F:aspartic-type endopeptidase activity"/>
    <property type="evidence" value="ECO:0007669"/>
    <property type="project" value="UniProtKB-KW"/>
</dbReference>
<dbReference type="Gene3D" id="2.40.70.10">
    <property type="entry name" value="Acid Proteases"/>
    <property type="match status" value="2"/>
</dbReference>
<evidence type="ECO:0000256" key="7">
    <source>
        <dbReference type="PIRSR" id="PIRSR601461-2"/>
    </source>
</evidence>
<dbReference type="PROSITE" id="PS00141">
    <property type="entry name" value="ASP_PROTEASE"/>
    <property type="match status" value="1"/>
</dbReference>
<feature type="active site" evidence="6">
    <location>
        <position position="281"/>
    </location>
</feature>
<dbReference type="InterPro" id="IPR001461">
    <property type="entry name" value="Aspartic_peptidase_A1"/>
</dbReference>
<feature type="disulfide bond" evidence="7">
    <location>
        <begin position="317"/>
        <end position="351"/>
    </location>
</feature>
<keyword evidence="10" id="KW-1133">Transmembrane helix</keyword>
<keyword evidence="2 8" id="KW-0645">Protease</keyword>
<feature type="region of interest" description="Disordered" evidence="9">
    <location>
        <begin position="429"/>
        <end position="474"/>
    </location>
</feature>
<dbReference type="CDD" id="cd05474">
    <property type="entry name" value="SAP_like"/>
    <property type="match status" value="1"/>
</dbReference>
<protein>
    <submittedName>
        <fullName evidence="13">Aspartic peptidase domain-containing protein</fullName>
    </submittedName>
</protein>
<feature type="chain" id="PRO_5041448724" evidence="11">
    <location>
        <begin position="20"/>
        <end position="500"/>
    </location>
</feature>
<dbReference type="EMBL" id="JAUKUD010000005">
    <property type="protein sequence ID" value="KAK0742786.1"/>
    <property type="molecule type" value="Genomic_DNA"/>
</dbReference>
<dbReference type="GO" id="GO:0006508">
    <property type="term" value="P:proteolysis"/>
    <property type="evidence" value="ECO:0007669"/>
    <property type="project" value="UniProtKB-KW"/>
</dbReference>
<proteinExistence type="inferred from homology"/>
<keyword evidence="5 8" id="KW-0378">Hydrolase</keyword>
<evidence type="ECO:0000256" key="1">
    <source>
        <dbReference type="ARBA" id="ARBA00007447"/>
    </source>
</evidence>
<feature type="domain" description="Peptidase A1" evidence="12">
    <location>
        <begin position="70"/>
        <end position="386"/>
    </location>
</feature>
<evidence type="ECO:0000256" key="10">
    <source>
        <dbReference type="SAM" id="Phobius"/>
    </source>
</evidence>
<dbReference type="InterPro" id="IPR021109">
    <property type="entry name" value="Peptidase_aspartic_dom_sf"/>
</dbReference>
<evidence type="ECO:0000256" key="9">
    <source>
        <dbReference type="SAM" id="MobiDB-lite"/>
    </source>
</evidence>
<dbReference type="Proteomes" id="UP001172155">
    <property type="component" value="Unassembled WGS sequence"/>
</dbReference>
<dbReference type="InterPro" id="IPR001969">
    <property type="entry name" value="Aspartic_peptidase_AS"/>
</dbReference>
<gene>
    <name evidence="13" type="ORF">B0T18DRAFT_329519</name>
</gene>
<dbReference type="PANTHER" id="PTHR47966">
    <property type="entry name" value="BETA-SITE APP-CLEAVING ENZYME, ISOFORM A-RELATED"/>
    <property type="match status" value="1"/>
</dbReference>
<dbReference type="InterPro" id="IPR033876">
    <property type="entry name" value="SAP-like"/>
</dbReference>
<evidence type="ECO:0000256" key="5">
    <source>
        <dbReference type="ARBA" id="ARBA00022801"/>
    </source>
</evidence>
<evidence type="ECO:0000313" key="13">
    <source>
        <dbReference type="EMBL" id="KAK0742786.1"/>
    </source>
</evidence>
<feature type="signal peptide" evidence="11">
    <location>
        <begin position="1"/>
        <end position="19"/>
    </location>
</feature>
<dbReference type="PANTHER" id="PTHR47966:SF65">
    <property type="entry name" value="ASPARTIC-TYPE ENDOPEPTIDASE"/>
    <property type="match status" value="1"/>
</dbReference>
<accession>A0AA40K1W0</accession>
<keyword evidence="4 8" id="KW-0064">Aspartyl protease</keyword>
<comment type="similarity">
    <text evidence="1 8">Belongs to the peptidase A1 family.</text>
</comment>
<organism evidence="13 14">
    <name type="scientific">Schizothecium vesticola</name>
    <dbReference type="NCBI Taxonomy" id="314040"/>
    <lineage>
        <taxon>Eukaryota</taxon>
        <taxon>Fungi</taxon>
        <taxon>Dikarya</taxon>
        <taxon>Ascomycota</taxon>
        <taxon>Pezizomycotina</taxon>
        <taxon>Sordariomycetes</taxon>
        <taxon>Sordariomycetidae</taxon>
        <taxon>Sordariales</taxon>
        <taxon>Schizotheciaceae</taxon>
        <taxon>Schizothecium</taxon>
    </lineage>
</organism>
<keyword evidence="14" id="KW-1185">Reference proteome</keyword>
<evidence type="ECO:0000256" key="4">
    <source>
        <dbReference type="ARBA" id="ARBA00022750"/>
    </source>
</evidence>
<comment type="caution">
    <text evidence="13">The sequence shown here is derived from an EMBL/GenBank/DDBJ whole genome shotgun (WGS) entry which is preliminary data.</text>
</comment>
<reference evidence="13" key="1">
    <citation type="submission" date="2023-06" db="EMBL/GenBank/DDBJ databases">
        <title>Genome-scale phylogeny and comparative genomics of the fungal order Sordariales.</title>
        <authorList>
            <consortium name="Lawrence Berkeley National Laboratory"/>
            <person name="Hensen N."/>
            <person name="Bonometti L."/>
            <person name="Westerberg I."/>
            <person name="Brannstrom I.O."/>
            <person name="Guillou S."/>
            <person name="Cros-Aarteil S."/>
            <person name="Calhoun S."/>
            <person name="Haridas S."/>
            <person name="Kuo A."/>
            <person name="Mondo S."/>
            <person name="Pangilinan J."/>
            <person name="Riley R."/>
            <person name="LaButti K."/>
            <person name="Andreopoulos B."/>
            <person name="Lipzen A."/>
            <person name="Chen C."/>
            <person name="Yanf M."/>
            <person name="Daum C."/>
            <person name="Ng V."/>
            <person name="Clum A."/>
            <person name="Steindorff A."/>
            <person name="Ohm R."/>
            <person name="Martin F."/>
            <person name="Silar P."/>
            <person name="Natvig D."/>
            <person name="Lalanne C."/>
            <person name="Gautier V."/>
            <person name="Ament-velasquez S.L."/>
            <person name="Kruys A."/>
            <person name="Hutchinson M.I."/>
            <person name="Powell A.J."/>
            <person name="Barry K."/>
            <person name="Miller A.N."/>
            <person name="Grigoriev I.V."/>
            <person name="Debuchy R."/>
            <person name="Gladieux P."/>
            <person name="Thoren M.H."/>
            <person name="Johannesson H."/>
        </authorList>
    </citation>
    <scope>NUCLEOTIDE SEQUENCE</scope>
    <source>
        <strain evidence="13">SMH3187-1</strain>
    </source>
</reference>
<keyword evidence="3 11" id="KW-0732">Signal</keyword>
<name>A0AA40K1W0_9PEZI</name>
<feature type="active site" evidence="6">
    <location>
        <position position="88"/>
    </location>
</feature>
<dbReference type="PRINTS" id="PR00792">
    <property type="entry name" value="PEPSIN"/>
</dbReference>
<evidence type="ECO:0000256" key="8">
    <source>
        <dbReference type="RuleBase" id="RU000454"/>
    </source>
</evidence>
<dbReference type="Pfam" id="PF00026">
    <property type="entry name" value="Asp"/>
    <property type="match status" value="1"/>
</dbReference>
<dbReference type="AlphaFoldDB" id="A0AA40K1W0"/>
<evidence type="ECO:0000256" key="3">
    <source>
        <dbReference type="ARBA" id="ARBA00022729"/>
    </source>
</evidence>
<evidence type="ECO:0000259" key="12">
    <source>
        <dbReference type="PROSITE" id="PS51767"/>
    </source>
</evidence>
<keyword evidence="10" id="KW-0472">Membrane</keyword>
<sequence length="500" mass="51408">MLAALLSASLLPAAALVAASPSVQPRPRSVVTRGEGFLHATVHAVSGLPSLRRRAVQDEDVINVRSGTSYVIDIEIGTPGQTVTLILDTGSPDLWVNPSCATANIPAECNKWPQFDYTKSTSLKESDFVDILRYGKGNATIVYVTDTVTIGSAKITNQIFGVNVESYDIPMGILGLSPAIQANAADNYPFVLDTLAAQGVIKSRAFSLDLRSVSSPSGAIIFGGIDTSKFSGTLARLPMLSPSQTPKGADRYWITLTGIGLTFPDGTSDTSGAISVPVFPDSGGTLSRLPTPIFQAFGESFPTAQFDPESGFYIVDCAVADVAGSVDFYFGTKQIAVPYADFIWQPSKGDCVLGVQPDDEEPVLGDSFLRAAYVVHDQDNRALHIAQAAECGAKQNVVTIGSGKGAVPSVTGGCAEGARATRTGAGLDATATREPGNIFTGDGPRISGLGPGPAGGRTPTSGALGPSGKANSGAGRLGTGSGWAVLGAAVGVVLGGLLLV</sequence>
<evidence type="ECO:0000256" key="6">
    <source>
        <dbReference type="PIRSR" id="PIRSR601461-1"/>
    </source>
</evidence>
<keyword evidence="7" id="KW-1015">Disulfide bond</keyword>
<feature type="transmembrane region" description="Helical" evidence="10">
    <location>
        <begin position="480"/>
        <end position="499"/>
    </location>
</feature>
<evidence type="ECO:0000256" key="11">
    <source>
        <dbReference type="SAM" id="SignalP"/>
    </source>
</evidence>
<keyword evidence="10" id="KW-0812">Transmembrane</keyword>
<evidence type="ECO:0000256" key="2">
    <source>
        <dbReference type="ARBA" id="ARBA00022670"/>
    </source>
</evidence>
<evidence type="ECO:0000313" key="14">
    <source>
        <dbReference type="Proteomes" id="UP001172155"/>
    </source>
</evidence>